<dbReference type="PANTHER" id="PTHR10869">
    <property type="entry name" value="PROLYL 4-HYDROXYLASE ALPHA SUBUNIT"/>
    <property type="match status" value="1"/>
</dbReference>
<organism evidence="8 9">
    <name type="scientific">Cupriavidus malaysiensis</name>
    <dbReference type="NCBI Taxonomy" id="367825"/>
    <lineage>
        <taxon>Bacteria</taxon>
        <taxon>Pseudomonadati</taxon>
        <taxon>Pseudomonadota</taxon>
        <taxon>Betaproteobacteria</taxon>
        <taxon>Burkholderiales</taxon>
        <taxon>Burkholderiaceae</taxon>
        <taxon>Cupriavidus</taxon>
    </lineage>
</organism>
<dbReference type="InterPro" id="IPR045054">
    <property type="entry name" value="P4HA-like"/>
</dbReference>
<gene>
    <name evidence="8" type="ORF">BKK80_26985</name>
</gene>
<reference evidence="8 9" key="1">
    <citation type="submission" date="2016-10" db="EMBL/GenBank/DDBJ databases">
        <title>Complete genome sequences of three Cupriavidus strains isolated from various Malaysian environments.</title>
        <authorList>
            <person name="Abdullah A.A.-A."/>
            <person name="Shafie N.A.H."/>
            <person name="Lau N.S."/>
        </authorList>
    </citation>
    <scope>NUCLEOTIDE SEQUENCE [LARGE SCALE GENOMIC DNA]</scope>
    <source>
        <strain evidence="8 9">USMAA1020</strain>
    </source>
</reference>
<dbReference type="EMBL" id="CP017755">
    <property type="protein sequence ID" value="AOZ09418.1"/>
    <property type="molecule type" value="Genomic_DNA"/>
</dbReference>
<keyword evidence="2" id="KW-0479">Metal-binding</keyword>
<evidence type="ECO:0000313" key="9">
    <source>
        <dbReference type="Proteomes" id="UP000177515"/>
    </source>
</evidence>
<evidence type="ECO:0000256" key="4">
    <source>
        <dbReference type="ARBA" id="ARBA00022964"/>
    </source>
</evidence>
<dbReference type="Proteomes" id="UP000177515">
    <property type="component" value="Chromosome 2"/>
</dbReference>
<keyword evidence="5" id="KW-0560">Oxidoreductase</keyword>
<dbReference type="SMART" id="SM00702">
    <property type="entry name" value="P4Hc"/>
    <property type="match status" value="1"/>
</dbReference>
<keyword evidence="4 8" id="KW-0223">Dioxygenase</keyword>
<evidence type="ECO:0000256" key="1">
    <source>
        <dbReference type="ARBA" id="ARBA00001961"/>
    </source>
</evidence>
<keyword evidence="6" id="KW-0408">Iron</keyword>
<keyword evidence="3" id="KW-0847">Vitamin C</keyword>
<dbReference type="GO" id="GO:0051213">
    <property type="term" value="F:dioxygenase activity"/>
    <property type="evidence" value="ECO:0007669"/>
    <property type="project" value="UniProtKB-KW"/>
</dbReference>
<evidence type="ECO:0000313" key="8">
    <source>
        <dbReference type="EMBL" id="AOZ09418.1"/>
    </source>
</evidence>
<comment type="cofactor">
    <cofactor evidence="1">
        <name>L-ascorbate</name>
        <dbReference type="ChEBI" id="CHEBI:38290"/>
    </cofactor>
</comment>
<protein>
    <submittedName>
        <fullName evidence="8">Proline dioxygenase</fullName>
    </submittedName>
</protein>
<keyword evidence="9" id="KW-1185">Reference proteome</keyword>
<evidence type="ECO:0000256" key="5">
    <source>
        <dbReference type="ARBA" id="ARBA00023002"/>
    </source>
</evidence>
<feature type="domain" description="Fe2OG dioxygenase" evidence="7">
    <location>
        <begin position="178"/>
        <end position="287"/>
    </location>
</feature>
<dbReference type="PROSITE" id="PS51471">
    <property type="entry name" value="FE2OG_OXY"/>
    <property type="match status" value="1"/>
</dbReference>
<dbReference type="PANTHER" id="PTHR10869:SF246">
    <property type="entry name" value="TRANSMEMBRANE PROLYL 4-HYDROXYLASE"/>
    <property type="match status" value="1"/>
</dbReference>
<dbReference type="RefSeq" id="WP_071072027.1">
    <property type="nucleotide sequence ID" value="NZ_CP017755.1"/>
</dbReference>
<name>A0A1D9IBJ9_9BURK</name>
<accession>A0A1D9IBJ9</accession>
<proteinExistence type="predicted"/>
<evidence type="ECO:0000256" key="2">
    <source>
        <dbReference type="ARBA" id="ARBA00022723"/>
    </source>
</evidence>
<evidence type="ECO:0000256" key="6">
    <source>
        <dbReference type="ARBA" id="ARBA00023004"/>
    </source>
</evidence>
<dbReference type="InterPro" id="IPR044862">
    <property type="entry name" value="Pro_4_hyd_alph_FE2OG_OXY"/>
</dbReference>
<dbReference type="Pfam" id="PF13640">
    <property type="entry name" value="2OG-FeII_Oxy_3"/>
    <property type="match status" value="1"/>
</dbReference>
<evidence type="ECO:0000256" key="3">
    <source>
        <dbReference type="ARBA" id="ARBA00022896"/>
    </source>
</evidence>
<evidence type="ECO:0000259" key="7">
    <source>
        <dbReference type="PROSITE" id="PS51471"/>
    </source>
</evidence>
<sequence>MSITVNFAPEVRDWIAHNLRRGVEPQALIQELVNRNAKPELAQAMVGAVASALAHGGPMPGDTLEIDADDAPYRLEPLRVPEGARFRLGEREVRVLARLQRPAGVLMSGLLSTAECEALIALARPRLRRSTVVDPVTGRDIVAGHRSSDGMFFLPRETPLIAALEDRVAKLTGIPAENGEGLQMLHYSAGAESTPHVDYLQPGNEANRESIARSGQRVGTLLMYLNDVPGGGETVFPQIGYAVVPQQGQSFYFEYGNRFGQSDPLSLHAAAPVTAGEKWVATKWIRSRRFVPRGAAQD</sequence>
<dbReference type="InterPro" id="IPR005123">
    <property type="entry name" value="Oxoglu/Fe-dep_dioxygenase_dom"/>
</dbReference>
<dbReference type="Gene3D" id="2.60.120.620">
    <property type="entry name" value="q2cbj1_9rhob like domain"/>
    <property type="match status" value="1"/>
</dbReference>
<dbReference type="InterPro" id="IPR006620">
    <property type="entry name" value="Pro_4_hyd_alph"/>
</dbReference>